<proteinExistence type="predicted"/>
<name>A0A3L6PPU6_PANMI</name>
<evidence type="ECO:0000313" key="1">
    <source>
        <dbReference type="EMBL" id="RLM60797.1"/>
    </source>
</evidence>
<dbReference type="PANTHER" id="PTHR35828">
    <property type="entry name" value="OS08G0203800 PROTEIN-RELATED"/>
    <property type="match status" value="1"/>
</dbReference>
<accession>A0A3L6PPU6</accession>
<keyword evidence="2" id="KW-1185">Reference proteome</keyword>
<sequence>MGFGRKKMMKARGKQHSSAFAPAFLAAPGSPLGPGERALTAFVEDDDGTFNYAQPLAARRGIVLMRLRTETTGGLVVGLCNPLTGESHVAPPLECCTCLGRHVNGYAILTAADCNVNERPSSSGRFAFSRLLLTGHHQDDRHLHLHSYSGATRSWSARATCLHSDQFRMAGADAAVVHRGAAHWLYFDVRRPQDARYDLYVLRGEVSSACVSMTKLPAIAGWSPFLCVSGDARLSITSVHAMRVEVWTQQHGDDDYDADPPAAWLRTHSIRIPPAQRLVGYSLLFHVNKGAMLAVYNGDGAVFVVDIERKVVEKVIDCSPRLGYYSCVPYEMDLPRFFLLQLGRK</sequence>
<gene>
    <name evidence="1" type="ORF">C2845_PM14G13880</name>
</gene>
<dbReference type="Proteomes" id="UP000275267">
    <property type="component" value="Unassembled WGS sequence"/>
</dbReference>
<dbReference type="OrthoDB" id="582186at2759"/>
<protein>
    <recommendedName>
        <fullName evidence="3">DUF1618 domain-containing protein</fullName>
    </recommendedName>
</protein>
<dbReference type="PANTHER" id="PTHR35828:SF13">
    <property type="entry name" value="OS01G0152100 PROTEIN"/>
    <property type="match status" value="1"/>
</dbReference>
<dbReference type="EMBL" id="PQIB02000016">
    <property type="protein sequence ID" value="RLM60797.1"/>
    <property type="molecule type" value="Genomic_DNA"/>
</dbReference>
<evidence type="ECO:0000313" key="2">
    <source>
        <dbReference type="Proteomes" id="UP000275267"/>
    </source>
</evidence>
<evidence type="ECO:0008006" key="3">
    <source>
        <dbReference type="Google" id="ProtNLM"/>
    </source>
</evidence>
<organism evidence="1 2">
    <name type="scientific">Panicum miliaceum</name>
    <name type="common">Proso millet</name>
    <name type="synonym">Broomcorn millet</name>
    <dbReference type="NCBI Taxonomy" id="4540"/>
    <lineage>
        <taxon>Eukaryota</taxon>
        <taxon>Viridiplantae</taxon>
        <taxon>Streptophyta</taxon>
        <taxon>Embryophyta</taxon>
        <taxon>Tracheophyta</taxon>
        <taxon>Spermatophyta</taxon>
        <taxon>Magnoliopsida</taxon>
        <taxon>Liliopsida</taxon>
        <taxon>Poales</taxon>
        <taxon>Poaceae</taxon>
        <taxon>PACMAD clade</taxon>
        <taxon>Panicoideae</taxon>
        <taxon>Panicodae</taxon>
        <taxon>Paniceae</taxon>
        <taxon>Panicinae</taxon>
        <taxon>Panicum</taxon>
        <taxon>Panicum sect. Panicum</taxon>
    </lineage>
</organism>
<dbReference type="STRING" id="4540.A0A3L6PPU6"/>
<comment type="caution">
    <text evidence="1">The sequence shown here is derived from an EMBL/GenBank/DDBJ whole genome shotgun (WGS) entry which is preliminary data.</text>
</comment>
<reference evidence="2" key="1">
    <citation type="journal article" date="2019" name="Nat. Commun.">
        <title>The genome of broomcorn millet.</title>
        <authorList>
            <person name="Zou C."/>
            <person name="Miki D."/>
            <person name="Li D."/>
            <person name="Tang Q."/>
            <person name="Xiao L."/>
            <person name="Rajput S."/>
            <person name="Deng P."/>
            <person name="Jia W."/>
            <person name="Huang R."/>
            <person name="Zhang M."/>
            <person name="Sun Y."/>
            <person name="Hu J."/>
            <person name="Fu X."/>
            <person name="Schnable P.S."/>
            <person name="Li F."/>
            <person name="Zhang H."/>
            <person name="Feng B."/>
            <person name="Zhu X."/>
            <person name="Liu R."/>
            <person name="Schnable J.C."/>
            <person name="Zhu J.-K."/>
            <person name="Zhang H."/>
        </authorList>
    </citation>
    <scope>NUCLEOTIDE SEQUENCE [LARGE SCALE GENOMIC DNA]</scope>
</reference>
<dbReference type="AlphaFoldDB" id="A0A3L6PPU6"/>